<dbReference type="Proteomes" id="UP000037035">
    <property type="component" value="Unassembled WGS sequence"/>
</dbReference>
<evidence type="ECO:0000313" key="2">
    <source>
        <dbReference type="Proteomes" id="UP000037035"/>
    </source>
</evidence>
<sequence length="140" mass="15933">MVVMQDGSNSVDFKDLDIYTEEIYKKYGMNKDCDQIHPWAKKLISGFFHLGSFKDDLVSPPANIEFLTKRKESPMKAPTGSILELTKWLVNQINLSHHKRSTPPSSKYNLRALGFNIGFISKLCNNVSKYKAHLLTNKIG</sequence>
<comment type="caution">
    <text evidence="1">The sequence shown here is derived from an EMBL/GenBank/DDBJ whole genome shotgun (WGS) entry which is preliminary data.</text>
</comment>
<proteinExistence type="predicted"/>
<organism evidence="1 2">
    <name type="scientific">Puccinia sorghi</name>
    <dbReference type="NCBI Taxonomy" id="27349"/>
    <lineage>
        <taxon>Eukaryota</taxon>
        <taxon>Fungi</taxon>
        <taxon>Dikarya</taxon>
        <taxon>Basidiomycota</taxon>
        <taxon>Pucciniomycotina</taxon>
        <taxon>Pucciniomycetes</taxon>
        <taxon>Pucciniales</taxon>
        <taxon>Pucciniaceae</taxon>
        <taxon>Puccinia</taxon>
    </lineage>
</organism>
<protein>
    <submittedName>
        <fullName evidence="1">Uncharacterized protein</fullName>
    </submittedName>
</protein>
<accession>A0A0L6VCG3</accession>
<evidence type="ECO:0000313" key="1">
    <source>
        <dbReference type="EMBL" id="KNZ58423.1"/>
    </source>
</evidence>
<name>A0A0L6VCG3_9BASI</name>
<dbReference type="VEuPathDB" id="FungiDB:VP01_1932g5"/>
<gene>
    <name evidence="1" type="ORF">VP01_1932g5</name>
</gene>
<reference evidence="1 2" key="1">
    <citation type="submission" date="2015-08" db="EMBL/GenBank/DDBJ databases">
        <title>Next Generation Sequencing and Analysis of the Genome of Puccinia sorghi L Schw, the Causal Agent of Maize Common Rust.</title>
        <authorList>
            <person name="Rochi L."/>
            <person name="Burguener G."/>
            <person name="Darino M."/>
            <person name="Turjanski A."/>
            <person name="Kreff E."/>
            <person name="Dieguez M.J."/>
            <person name="Sacco F."/>
        </authorList>
    </citation>
    <scope>NUCLEOTIDE SEQUENCE [LARGE SCALE GENOMIC DNA]</scope>
    <source>
        <strain evidence="1 2">RO10H11247</strain>
    </source>
</reference>
<dbReference type="EMBL" id="LAVV01006762">
    <property type="protein sequence ID" value="KNZ58423.1"/>
    <property type="molecule type" value="Genomic_DNA"/>
</dbReference>
<keyword evidence="2" id="KW-1185">Reference proteome</keyword>
<dbReference type="AlphaFoldDB" id="A0A0L6VCG3"/>